<comment type="caution">
    <text evidence="2">The sequence shown here is derived from an EMBL/GenBank/DDBJ whole genome shotgun (WGS) entry which is preliminary data.</text>
</comment>
<evidence type="ECO:0000313" key="3">
    <source>
        <dbReference type="Proteomes" id="UP001272242"/>
    </source>
</evidence>
<keyword evidence="1" id="KW-0472">Membrane</keyword>
<dbReference type="Proteomes" id="UP001272242">
    <property type="component" value="Unassembled WGS sequence"/>
</dbReference>
<keyword evidence="1" id="KW-0812">Transmembrane</keyword>
<evidence type="ECO:0000256" key="1">
    <source>
        <dbReference type="SAM" id="Phobius"/>
    </source>
</evidence>
<name>A0ABU5F7N0_9BACT</name>
<reference evidence="3" key="1">
    <citation type="journal article" date="2023" name="Mar. Drugs">
        <title>Gemmata algarum, a Novel Planctomycete Isolated from an Algal Mat, Displays Antimicrobial Activity.</title>
        <authorList>
            <person name="Kumar G."/>
            <person name="Kallscheuer N."/>
            <person name="Kashif M."/>
            <person name="Ahamad S."/>
            <person name="Jagadeeshwari U."/>
            <person name="Pannikurungottu S."/>
            <person name="Haufschild T."/>
            <person name="Kabuu M."/>
            <person name="Sasikala C."/>
            <person name="Jogler C."/>
            <person name="Ramana C."/>
        </authorList>
    </citation>
    <scope>NUCLEOTIDE SEQUENCE [LARGE SCALE GENOMIC DNA]</scope>
    <source>
        <strain evidence="3">JC673</strain>
    </source>
</reference>
<evidence type="ECO:0000313" key="2">
    <source>
        <dbReference type="EMBL" id="MDY3561866.1"/>
    </source>
</evidence>
<dbReference type="RefSeq" id="WP_320688212.1">
    <property type="nucleotide sequence ID" value="NZ_JAXBLV010000201.1"/>
</dbReference>
<organism evidence="2 3">
    <name type="scientific">Gemmata algarum</name>
    <dbReference type="NCBI Taxonomy" id="2975278"/>
    <lineage>
        <taxon>Bacteria</taxon>
        <taxon>Pseudomonadati</taxon>
        <taxon>Planctomycetota</taxon>
        <taxon>Planctomycetia</taxon>
        <taxon>Gemmatales</taxon>
        <taxon>Gemmataceae</taxon>
        <taxon>Gemmata</taxon>
    </lineage>
</organism>
<gene>
    <name evidence="2" type="ORF">R5W23_003294</name>
</gene>
<keyword evidence="3" id="KW-1185">Reference proteome</keyword>
<feature type="transmembrane region" description="Helical" evidence="1">
    <location>
        <begin position="12"/>
        <end position="33"/>
    </location>
</feature>
<dbReference type="EMBL" id="JAXBLV010000201">
    <property type="protein sequence ID" value="MDY3561866.1"/>
    <property type="molecule type" value="Genomic_DNA"/>
</dbReference>
<proteinExistence type="predicted"/>
<keyword evidence="1" id="KW-1133">Transmembrane helix</keyword>
<accession>A0ABU5F7N0</accession>
<sequence length="127" mass="14043">MDRGKPAPGFYVGLLLTVTLGLCVVAGGTWLVFCGDEPKNGIRVEQLEADLNERLPDGSTWAQAEAWFASHGIEATVGTDPEGRKISLHAQIRNDSFLESAEIRIDLDFSSDGRIRERSIYRFVYAL</sequence>
<protein>
    <submittedName>
        <fullName evidence="2">Uncharacterized protein</fullName>
    </submittedName>
</protein>